<dbReference type="Proteomes" id="UP001211987">
    <property type="component" value="Unassembled WGS sequence"/>
</dbReference>
<evidence type="ECO:0000313" key="2">
    <source>
        <dbReference type="EMBL" id="MDB7085829.1"/>
    </source>
</evidence>
<accession>A0AB35IMV9</accession>
<organism evidence="2 3">
    <name type="scientific">Thomasclavelia ramosa</name>
    <dbReference type="NCBI Taxonomy" id="1547"/>
    <lineage>
        <taxon>Bacteria</taxon>
        <taxon>Bacillati</taxon>
        <taxon>Bacillota</taxon>
        <taxon>Erysipelotrichia</taxon>
        <taxon>Erysipelotrichales</taxon>
        <taxon>Coprobacillaceae</taxon>
        <taxon>Thomasclavelia</taxon>
    </lineage>
</organism>
<sequence length="115" mass="13004">MKNEFKQVQKTKRNFGKVLKKISIIVCIIGIIASLVGANVTTISPKSTYSSWIGNSNNFGYNTTTQFSGTLMFYYFMLTAFATVAIYSFGELLDNVIQKREIQEKLLETILENIN</sequence>
<protein>
    <submittedName>
        <fullName evidence="2">Uncharacterized protein</fullName>
    </submittedName>
</protein>
<keyword evidence="1" id="KW-1133">Transmembrane helix</keyword>
<feature type="transmembrane region" description="Helical" evidence="1">
    <location>
        <begin position="72"/>
        <end position="90"/>
    </location>
</feature>
<reference evidence="2" key="1">
    <citation type="submission" date="2023-01" db="EMBL/GenBank/DDBJ databases">
        <title>Human gut microbiome strain richness.</title>
        <authorList>
            <person name="Chen-Liaw A."/>
        </authorList>
    </citation>
    <scope>NUCLEOTIDE SEQUENCE</scope>
    <source>
        <strain evidence="2">1001217st2_G6_1001217B_191108</strain>
    </source>
</reference>
<comment type="caution">
    <text evidence="2">The sequence shown here is derived from an EMBL/GenBank/DDBJ whole genome shotgun (WGS) entry which is preliminary data.</text>
</comment>
<evidence type="ECO:0000256" key="1">
    <source>
        <dbReference type="SAM" id="Phobius"/>
    </source>
</evidence>
<feature type="transmembrane region" description="Helical" evidence="1">
    <location>
        <begin position="21"/>
        <end position="40"/>
    </location>
</feature>
<keyword evidence="1" id="KW-0812">Transmembrane</keyword>
<dbReference type="AlphaFoldDB" id="A0AB35IMV9"/>
<evidence type="ECO:0000313" key="3">
    <source>
        <dbReference type="Proteomes" id="UP001211987"/>
    </source>
</evidence>
<proteinExistence type="predicted"/>
<dbReference type="RefSeq" id="WP_272019340.1">
    <property type="nucleotide sequence ID" value="NZ_JAQLKE010000056.1"/>
</dbReference>
<dbReference type="EMBL" id="JAQLKE010000056">
    <property type="protein sequence ID" value="MDB7085829.1"/>
    <property type="molecule type" value="Genomic_DNA"/>
</dbReference>
<name>A0AB35IMV9_9FIRM</name>
<gene>
    <name evidence="2" type="ORF">PM738_18775</name>
</gene>
<keyword evidence="1" id="KW-0472">Membrane</keyword>